<name>A0A830HF25_9CHLO</name>
<sequence length="122" mass="13055">MAVTLMKTTLALVLVFGCASLMMTAQRADAQALGPGGFGGTSTPNAAFGGDPYAFNPFQMQTVCDLQQQVGLPIFPTICGWPAYVWEDFFDVYPTGPIPPFLVSVPRGSVWPLLPQSWPVGN</sequence>
<feature type="chain" id="PRO_5032690382" description="Chlorophyll a-b binding protein, chloroplastic" evidence="1">
    <location>
        <begin position="31"/>
        <end position="122"/>
    </location>
</feature>
<dbReference type="AlphaFoldDB" id="A0A830HF25"/>
<keyword evidence="3" id="KW-1185">Reference proteome</keyword>
<dbReference type="Proteomes" id="UP000660262">
    <property type="component" value="Unassembled WGS sequence"/>
</dbReference>
<gene>
    <name evidence="2" type="ORF">PPROV_000270300</name>
</gene>
<accession>A0A830HF25</accession>
<evidence type="ECO:0000313" key="2">
    <source>
        <dbReference type="EMBL" id="GHP03949.1"/>
    </source>
</evidence>
<evidence type="ECO:0008006" key="4">
    <source>
        <dbReference type="Google" id="ProtNLM"/>
    </source>
</evidence>
<keyword evidence="1" id="KW-0732">Signal</keyword>
<comment type="caution">
    <text evidence="2">The sequence shown here is derived from an EMBL/GenBank/DDBJ whole genome shotgun (WGS) entry which is preliminary data.</text>
</comment>
<evidence type="ECO:0000313" key="3">
    <source>
        <dbReference type="Proteomes" id="UP000660262"/>
    </source>
</evidence>
<proteinExistence type="predicted"/>
<feature type="signal peptide" evidence="1">
    <location>
        <begin position="1"/>
        <end position="30"/>
    </location>
</feature>
<reference evidence="2" key="1">
    <citation type="submission" date="2020-10" db="EMBL/GenBank/DDBJ databases">
        <title>Unveiling of a novel bifunctional photoreceptor, Dualchrome1, isolated from a cosmopolitan green alga.</title>
        <authorList>
            <person name="Suzuki S."/>
            <person name="Kawachi M."/>
        </authorList>
    </citation>
    <scope>NUCLEOTIDE SEQUENCE</scope>
    <source>
        <strain evidence="2">NIES 2893</strain>
    </source>
</reference>
<organism evidence="2 3">
    <name type="scientific">Pycnococcus provasolii</name>
    <dbReference type="NCBI Taxonomy" id="41880"/>
    <lineage>
        <taxon>Eukaryota</taxon>
        <taxon>Viridiplantae</taxon>
        <taxon>Chlorophyta</taxon>
        <taxon>Pseudoscourfieldiophyceae</taxon>
        <taxon>Pseudoscourfieldiales</taxon>
        <taxon>Pycnococcaceae</taxon>
        <taxon>Pycnococcus</taxon>
    </lineage>
</organism>
<protein>
    <recommendedName>
        <fullName evidence="4">Chlorophyll a-b binding protein, chloroplastic</fullName>
    </recommendedName>
</protein>
<evidence type="ECO:0000256" key="1">
    <source>
        <dbReference type="SAM" id="SignalP"/>
    </source>
</evidence>
<dbReference type="EMBL" id="BNJQ01000006">
    <property type="protein sequence ID" value="GHP03949.1"/>
    <property type="molecule type" value="Genomic_DNA"/>
</dbReference>
<dbReference type="PROSITE" id="PS51257">
    <property type="entry name" value="PROKAR_LIPOPROTEIN"/>
    <property type="match status" value="1"/>
</dbReference>